<reference evidence="3" key="1">
    <citation type="submission" date="2023-03" db="EMBL/GenBank/DDBJ databases">
        <title>Massive genome expansion in bonnet fungi (Mycena s.s.) driven by repeated elements and novel gene families across ecological guilds.</title>
        <authorList>
            <consortium name="Lawrence Berkeley National Laboratory"/>
            <person name="Harder C.B."/>
            <person name="Miyauchi S."/>
            <person name="Viragh M."/>
            <person name="Kuo A."/>
            <person name="Thoen E."/>
            <person name="Andreopoulos B."/>
            <person name="Lu D."/>
            <person name="Skrede I."/>
            <person name="Drula E."/>
            <person name="Henrissat B."/>
            <person name="Morin E."/>
            <person name="Kohler A."/>
            <person name="Barry K."/>
            <person name="LaButti K."/>
            <person name="Morin E."/>
            <person name="Salamov A."/>
            <person name="Lipzen A."/>
            <person name="Mereny Z."/>
            <person name="Hegedus B."/>
            <person name="Baldrian P."/>
            <person name="Stursova M."/>
            <person name="Weitz H."/>
            <person name="Taylor A."/>
            <person name="Grigoriev I.V."/>
            <person name="Nagy L.G."/>
            <person name="Martin F."/>
            <person name="Kauserud H."/>
        </authorList>
    </citation>
    <scope>NUCLEOTIDE SEQUENCE</scope>
    <source>
        <strain evidence="3">9144</strain>
    </source>
</reference>
<comment type="catalytic activity">
    <reaction evidence="1">
        <text>RNA(n) + a ribonucleoside 5'-triphosphate = RNA(n+1) + diphosphate</text>
        <dbReference type="Rhea" id="RHEA:21248"/>
        <dbReference type="Rhea" id="RHEA-COMP:14527"/>
        <dbReference type="Rhea" id="RHEA-COMP:17342"/>
        <dbReference type="ChEBI" id="CHEBI:33019"/>
        <dbReference type="ChEBI" id="CHEBI:61557"/>
        <dbReference type="ChEBI" id="CHEBI:140395"/>
        <dbReference type="EC" id="2.7.7.48"/>
    </reaction>
</comment>
<proteinExistence type="inferred from homology"/>
<keyword evidence="1" id="KW-0808">Transferase</keyword>
<dbReference type="InterPro" id="IPR057596">
    <property type="entry name" value="RDRP_core"/>
</dbReference>
<dbReference type="GO" id="GO:0003968">
    <property type="term" value="F:RNA-directed RNA polymerase activity"/>
    <property type="evidence" value="ECO:0007669"/>
    <property type="project" value="UniProtKB-KW"/>
</dbReference>
<evidence type="ECO:0000259" key="2">
    <source>
        <dbReference type="Pfam" id="PF05183"/>
    </source>
</evidence>
<keyword evidence="1" id="KW-0694">RNA-binding</keyword>
<dbReference type="AlphaFoldDB" id="A0AAD6XYS1"/>
<dbReference type="PANTHER" id="PTHR23079">
    <property type="entry name" value="RNA-DEPENDENT RNA POLYMERASE"/>
    <property type="match status" value="1"/>
</dbReference>
<evidence type="ECO:0000256" key="1">
    <source>
        <dbReference type="RuleBase" id="RU363098"/>
    </source>
</evidence>
<evidence type="ECO:0000313" key="3">
    <source>
        <dbReference type="EMBL" id="KAJ7193016.1"/>
    </source>
</evidence>
<dbReference type="InterPro" id="IPR007855">
    <property type="entry name" value="RDRP"/>
</dbReference>
<comment type="caution">
    <text evidence="3">The sequence shown here is derived from an EMBL/GenBank/DDBJ whole genome shotgun (WGS) entry which is preliminary data.</text>
</comment>
<dbReference type="Proteomes" id="UP001219525">
    <property type="component" value="Unassembled WGS sequence"/>
</dbReference>
<keyword evidence="1" id="KW-0548">Nucleotidyltransferase</keyword>
<dbReference type="EC" id="2.7.7.48" evidence="1"/>
<feature type="domain" description="RDRP core" evidence="2">
    <location>
        <begin position="130"/>
        <end position="536"/>
    </location>
</feature>
<evidence type="ECO:0000313" key="4">
    <source>
        <dbReference type="Proteomes" id="UP001219525"/>
    </source>
</evidence>
<comment type="similarity">
    <text evidence="1">Belongs to the RdRP family.</text>
</comment>
<dbReference type="EMBL" id="JARJCW010000113">
    <property type="protein sequence ID" value="KAJ7193016.1"/>
    <property type="molecule type" value="Genomic_DNA"/>
</dbReference>
<dbReference type="GO" id="GO:0031380">
    <property type="term" value="C:nuclear RNA-directed RNA polymerase complex"/>
    <property type="evidence" value="ECO:0007669"/>
    <property type="project" value="TreeGrafter"/>
</dbReference>
<dbReference type="GO" id="GO:0003723">
    <property type="term" value="F:RNA binding"/>
    <property type="evidence" value="ECO:0007669"/>
    <property type="project" value="UniProtKB-KW"/>
</dbReference>
<dbReference type="GO" id="GO:0030422">
    <property type="term" value="P:siRNA processing"/>
    <property type="evidence" value="ECO:0007669"/>
    <property type="project" value="TreeGrafter"/>
</dbReference>
<dbReference type="Pfam" id="PF05183">
    <property type="entry name" value="RdRP"/>
    <property type="match status" value="1"/>
</dbReference>
<keyword evidence="4" id="KW-1185">Reference proteome</keyword>
<name>A0AAD6XYS1_9AGAR</name>
<gene>
    <name evidence="3" type="ORF">GGX14DRAFT_379599</name>
</gene>
<dbReference type="PANTHER" id="PTHR23079:SF55">
    <property type="entry name" value="RNA-DIRECTED RNA POLYMERASE"/>
    <property type="match status" value="1"/>
</dbReference>
<protein>
    <recommendedName>
        <fullName evidence="1">RNA-dependent RNA polymerase</fullName>
        <ecNumber evidence="1">2.7.7.48</ecNumber>
    </recommendedName>
</protein>
<keyword evidence="1" id="KW-0696">RNA-directed RNA polymerase</keyword>
<accession>A0AAD6XYS1</accession>
<sequence>MYTKTTLAKKRAPFVRLLLDLSTENANVVSVADHDGHESRAVRLVGDSTRFMVISFTKTSKERYLKSWLEENTKPGECIAYEGAKHLRYVFLGFTENNLKAGHILFFREGPDFTVEELRDHFGTDLKEIEPEDRQLLPDLTADDGSLTSDGCGLIRESYAHDQSRILGVPLDTAVFQIRLGGIKGTVTSCPDLLFDRICRSNGKKIAYRSSMVKYNEGPHVLEVQNVSRAPRAGRLNKQFIVLLLTLGIPLSVFEELLQMQLSEIDAVTTHREKALECVDGEVDAEASGFHQELYEMLLAGHDMNEPYLAILLRRFQTTARDALRSKLNIPVKSSGYLLGVVDYCGVLKEGEVYMNLPTRGGTQVGPVVLMRNPAYDTNGVRVLNGVNKPKLRHLTNCIVFAATGAHSETDRMGGGDLDGDQYFFITDPSLIPQRRATLAPSTSPRPITRSQTITMAGRTQTVSHSARTGRSIDMRADAIQTFLTLRCNFLLGSISNEWMARVGSTPALADSPACRALIPMLEAALDIVKSGGSPAILRSNFELFKTQHAKSHPTEGWRNPLDILAAHVPSAPPTSAMDFACDPQLVLQKNVSADRWDELVRSAEGVMREYNRALSVAIAADKDAKLYGLQEDEKRADMAKADVIARHFPRMSSVLYLPQYLLKASVWYIYYSLFLDCLEPAIRYFTGYKHGKQSFAWLGGRWLNYIKARA</sequence>
<organism evidence="3 4">
    <name type="scientific">Mycena pura</name>
    <dbReference type="NCBI Taxonomy" id="153505"/>
    <lineage>
        <taxon>Eukaryota</taxon>
        <taxon>Fungi</taxon>
        <taxon>Dikarya</taxon>
        <taxon>Basidiomycota</taxon>
        <taxon>Agaricomycotina</taxon>
        <taxon>Agaricomycetes</taxon>
        <taxon>Agaricomycetidae</taxon>
        <taxon>Agaricales</taxon>
        <taxon>Marasmiineae</taxon>
        <taxon>Mycenaceae</taxon>
        <taxon>Mycena</taxon>
    </lineage>
</organism>